<dbReference type="SUPFAM" id="SSF57850">
    <property type="entry name" value="RING/U-box"/>
    <property type="match status" value="1"/>
</dbReference>
<dbReference type="EMBL" id="JARIHO010000105">
    <property type="protein sequence ID" value="KAJ7303502.1"/>
    <property type="molecule type" value="Genomic_DNA"/>
</dbReference>
<name>A0AAD6Z1G4_9AGAR</name>
<dbReference type="InterPro" id="IPR000433">
    <property type="entry name" value="Znf_ZZ"/>
</dbReference>
<evidence type="ECO:0000256" key="3">
    <source>
        <dbReference type="ARBA" id="ARBA00022833"/>
    </source>
</evidence>
<reference evidence="6" key="1">
    <citation type="submission" date="2023-03" db="EMBL/GenBank/DDBJ databases">
        <title>Massive genome expansion in bonnet fungi (Mycena s.s.) driven by repeated elements and novel gene families across ecological guilds.</title>
        <authorList>
            <consortium name="Lawrence Berkeley National Laboratory"/>
            <person name="Harder C.B."/>
            <person name="Miyauchi S."/>
            <person name="Viragh M."/>
            <person name="Kuo A."/>
            <person name="Thoen E."/>
            <person name="Andreopoulos B."/>
            <person name="Lu D."/>
            <person name="Skrede I."/>
            <person name="Drula E."/>
            <person name="Henrissat B."/>
            <person name="Morin E."/>
            <person name="Kohler A."/>
            <person name="Barry K."/>
            <person name="LaButti K."/>
            <person name="Morin E."/>
            <person name="Salamov A."/>
            <person name="Lipzen A."/>
            <person name="Mereny Z."/>
            <person name="Hegedus B."/>
            <person name="Baldrian P."/>
            <person name="Stursova M."/>
            <person name="Weitz H."/>
            <person name="Taylor A."/>
            <person name="Grigoriev I.V."/>
            <person name="Nagy L.G."/>
            <person name="Martin F."/>
            <person name="Kauserud H."/>
        </authorList>
    </citation>
    <scope>NUCLEOTIDE SEQUENCE</scope>
    <source>
        <strain evidence="6">CBHHK002</strain>
    </source>
</reference>
<dbReference type="AlphaFoldDB" id="A0AAD6Z1G4"/>
<evidence type="ECO:0000256" key="4">
    <source>
        <dbReference type="SAM" id="Coils"/>
    </source>
</evidence>
<dbReference type="GO" id="GO:0008270">
    <property type="term" value="F:zinc ion binding"/>
    <property type="evidence" value="ECO:0007669"/>
    <property type="project" value="UniProtKB-KW"/>
</dbReference>
<evidence type="ECO:0000256" key="2">
    <source>
        <dbReference type="ARBA" id="ARBA00022771"/>
    </source>
</evidence>
<dbReference type="Gene3D" id="3.30.60.90">
    <property type="match status" value="1"/>
</dbReference>
<feature type="domain" description="ZZ-type" evidence="5">
    <location>
        <begin position="1027"/>
        <end position="1077"/>
    </location>
</feature>
<evidence type="ECO:0000256" key="1">
    <source>
        <dbReference type="ARBA" id="ARBA00022723"/>
    </source>
</evidence>
<keyword evidence="3" id="KW-0862">Zinc</keyword>
<proteinExistence type="predicted"/>
<organism evidence="6 7">
    <name type="scientific">Mycena albidolilacea</name>
    <dbReference type="NCBI Taxonomy" id="1033008"/>
    <lineage>
        <taxon>Eukaryota</taxon>
        <taxon>Fungi</taxon>
        <taxon>Dikarya</taxon>
        <taxon>Basidiomycota</taxon>
        <taxon>Agaricomycotina</taxon>
        <taxon>Agaricomycetes</taxon>
        <taxon>Agaricomycetidae</taxon>
        <taxon>Agaricales</taxon>
        <taxon>Marasmiineae</taxon>
        <taxon>Mycenaceae</taxon>
        <taxon>Mycena</taxon>
    </lineage>
</organism>
<keyword evidence="2" id="KW-0863">Zinc-finger</keyword>
<comment type="caution">
    <text evidence="6">The sequence shown here is derived from an EMBL/GenBank/DDBJ whole genome shotgun (WGS) entry which is preliminary data.</text>
</comment>
<evidence type="ECO:0000313" key="6">
    <source>
        <dbReference type="EMBL" id="KAJ7303502.1"/>
    </source>
</evidence>
<protein>
    <recommendedName>
        <fullName evidence="5">ZZ-type domain-containing protein</fullName>
    </recommendedName>
</protein>
<accession>A0AAD6Z1G4</accession>
<evidence type="ECO:0000259" key="5">
    <source>
        <dbReference type="SMART" id="SM00291"/>
    </source>
</evidence>
<dbReference type="Proteomes" id="UP001218218">
    <property type="component" value="Unassembled WGS sequence"/>
</dbReference>
<keyword evidence="7" id="KW-1185">Reference proteome</keyword>
<gene>
    <name evidence="6" type="ORF">DFH08DRAFT_793906</name>
</gene>
<dbReference type="SMART" id="SM00291">
    <property type="entry name" value="ZnF_ZZ"/>
    <property type="match status" value="2"/>
</dbReference>
<dbReference type="InterPro" id="IPR043145">
    <property type="entry name" value="Znf_ZZ_sf"/>
</dbReference>
<evidence type="ECO:0000313" key="7">
    <source>
        <dbReference type="Proteomes" id="UP001218218"/>
    </source>
</evidence>
<keyword evidence="1" id="KW-0479">Metal-binding</keyword>
<feature type="domain" description="ZZ-type" evidence="5">
    <location>
        <begin position="1146"/>
        <end position="1192"/>
    </location>
</feature>
<sequence>MPTTCITSHLEVTGRKDPLFNPVSHSVSGVNAAAHDAELEKPREQATGLNKATRRQDSTLYKDATAVQDPDPDRLFSKSVVAVSKFEENSGVIMKGLDAVQRLHPFVGLVVSAFQAAIQLELTRRENDRKTMALKADMMNMMAILLEHHPTFSLRNIDDAQQLDPEGTTLEERVRRIVQDAERDIRDCSATCETYVKKKFVVRLFDGLRWEARLAVFSDTFAKRKAEFSLALSIHTAQGVHDVQHNLVDIEASVKTGSDSAAMLLLFHELESPAERELRKWITDKGGPNAVSGNEKARSHLINSQYAKLFKELQSKMKDIKGALPNMCNDEVTQMTMLRVREEMQRDIDHSLARDRQQFDRKFDAVQDKLEEMRNTIRRSTDRILAVVTGGPHDRIRDIDLYTVWRDMFWRGTVKASHFVVAVQDYFLQKYSKDDQAMEDAVRDAAEGFSRAPSPALSMITAATDDSEPLPSVLLTRALEARTAQRELEDRWAIDYISLARVRPIVEALNDHWSGWISVSEANKLTASRPVDYSVVKWLAFWAAGFPCLCARYAKAIENVRMRMVATSATVLPCNRARVDKYMSSSSLDVVDLIVRALRKQDDEDNGLMTHFNDYIAGEEVRLIESLERFRWEIDAQNTLQIIAGTGRIERYGLPLILFLLQRHHQIMRLACKHPLDDRELWEAECSVNILADAVGLRISTLERHFVTHNLDPSKEFELAYNGMVSDIRRSVYNWEYPELSYNSDEDDLDDKILKYATIEDGVPASMYPDIDEDDEIPTDPFDGLWTGTYSYGEETMIRDGVVSVHLYSYDEAQNVFAGSGRDGIGSFEISGNITAADSPCEQRIWFKKEYKEVMTMDQANIWAYRGAILVEDSGRMTAMTGEWGPWVDDPLEFRAYGTFKMDRTPAIVARHRPSVAEFEKNAARARWKLALNVVEEQIRHKLKLLSWNHYRQRRDDRKKFVDAYVHAVSGTNPRKYRRTWTKGDGTRYDAFKDYFTAFDEHPPRLRAEDLQFYRWIANDRLERECFHPQVICNSCRGQIVGARYRCLDCTVPSNPGEGVDLCEECKDNSVFGADKNLKHIPEVHTLIKTLRVIYRWREALIVRRGWEHKEIAKKTFANADMYLHLLSQDYTEGQENSAGNAKSSDRGVAIPACFYCQQHVSRPCWSCVECWVPDTFICDECEASQEKISKRTLVSEFNAQDPHHKVRPLSQITFESALTESYSGIMCLSGSRVCSF</sequence>
<feature type="coiled-coil region" evidence="4">
    <location>
        <begin position="356"/>
        <end position="383"/>
    </location>
</feature>
<keyword evidence="4" id="KW-0175">Coiled coil</keyword>